<sequence length="479" mass="55000">MKFNRLIFLLSLILVLAVTLRFWNFPLRYGIGYDGSRDALVSFEAKSQLQLPLTGSFSSVGPITFGPWYYWYITAANFIIPNPWAPWISIALASLGMVLLMYFIGRQLQNKKLGLILAYLTSFSPAQLVAAVNLQQHALIGFLTALSIWLFLKLLKKNSLNLAIVFGFCLGVAANVHFQAGGLVILGFLLLVIKRNFKHFSGMLAGLFLSSIPMLIFELNNHWFNTRNVLDYLLIGQYRIWTSNRWLTFTFAYFPEFWSYVTGLPKLPSMFLMLSTPPVLIYLFFRKKLHHAFIPLSIHFMILVVLLRYWRGEKFFGYLQFFHPFIFLFSGTVLYAVLQKIPKAYALILIIPAMMLAVRTTVLNMEKISPLHGETRKRMIALELWGPGNRYKPLECSLVYDRDRIQGLLLFLYMQNRFADDGIPVMIYNPGCPQVIGEKIGSDLIILKDTDKASSFGLKPISSKAVYKDVARWWFKEQP</sequence>
<reference evidence="3 4" key="1">
    <citation type="journal article" date="2015" name="Nature">
        <title>rRNA introns, odd ribosomes, and small enigmatic genomes across a large radiation of phyla.</title>
        <authorList>
            <person name="Brown C.T."/>
            <person name="Hug L.A."/>
            <person name="Thomas B.C."/>
            <person name="Sharon I."/>
            <person name="Castelle C.J."/>
            <person name="Singh A."/>
            <person name="Wilkins M.J."/>
            <person name="Williams K.H."/>
            <person name="Banfield J.F."/>
        </authorList>
    </citation>
    <scope>NUCLEOTIDE SEQUENCE [LARGE SCALE GENOMIC DNA]</scope>
</reference>
<feature type="transmembrane region" description="Helical" evidence="1">
    <location>
        <begin position="162"/>
        <end position="193"/>
    </location>
</feature>
<feature type="transmembrane region" description="Helical" evidence="1">
    <location>
        <begin position="84"/>
        <end position="104"/>
    </location>
</feature>
<dbReference type="AlphaFoldDB" id="A0A0G1CCT6"/>
<dbReference type="GO" id="GO:0016740">
    <property type="term" value="F:transferase activity"/>
    <property type="evidence" value="ECO:0007669"/>
    <property type="project" value="UniProtKB-KW"/>
</dbReference>
<evidence type="ECO:0000313" key="3">
    <source>
        <dbReference type="EMBL" id="KKS47453.1"/>
    </source>
</evidence>
<feature type="domain" description="Glycosyltransferase RgtA/B/C/D-like" evidence="2">
    <location>
        <begin position="67"/>
        <end position="210"/>
    </location>
</feature>
<evidence type="ECO:0000256" key="1">
    <source>
        <dbReference type="SAM" id="Phobius"/>
    </source>
</evidence>
<comment type="caution">
    <text evidence="3">The sequence shown here is derived from an EMBL/GenBank/DDBJ whole genome shotgun (WGS) entry which is preliminary data.</text>
</comment>
<dbReference type="EMBL" id="LCDD01000005">
    <property type="protein sequence ID" value="KKS47453.1"/>
    <property type="molecule type" value="Genomic_DNA"/>
</dbReference>
<organism evidence="3 4">
    <name type="scientific">Candidatus Gottesmanbacteria bacterium GW2011_GWA2_42_18</name>
    <dbReference type="NCBI Taxonomy" id="1618442"/>
    <lineage>
        <taxon>Bacteria</taxon>
        <taxon>Candidatus Gottesmaniibacteriota</taxon>
    </lineage>
</organism>
<name>A0A0G1CCT6_9BACT</name>
<keyword evidence="1" id="KW-0812">Transmembrane</keyword>
<feature type="transmembrane region" description="Helical" evidence="1">
    <location>
        <begin position="267"/>
        <end position="285"/>
    </location>
</feature>
<feature type="transmembrane region" description="Helical" evidence="1">
    <location>
        <begin position="316"/>
        <end position="337"/>
    </location>
</feature>
<dbReference type="InterPro" id="IPR038731">
    <property type="entry name" value="RgtA/B/C-like"/>
</dbReference>
<keyword evidence="3" id="KW-0808">Transferase</keyword>
<protein>
    <submittedName>
        <fullName evidence="3">Oligosaccharyl transferase STT3 subunit</fullName>
    </submittedName>
</protein>
<accession>A0A0G1CCT6</accession>
<evidence type="ECO:0000259" key="2">
    <source>
        <dbReference type="Pfam" id="PF13231"/>
    </source>
</evidence>
<feature type="transmembrane region" description="Helical" evidence="1">
    <location>
        <begin position="344"/>
        <end position="362"/>
    </location>
</feature>
<feature type="transmembrane region" description="Helical" evidence="1">
    <location>
        <begin position="199"/>
        <end position="217"/>
    </location>
</feature>
<keyword evidence="1" id="KW-0472">Membrane</keyword>
<feature type="transmembrane region" description="Helical" evidence="1">
    <location>
        <begin position="113"/>
        <end position="132"/>
    </location>
</feature>
<evidence type="ECO:0000313" key="4">
    <source>
        <dbReference type="Proteomes" id="UP000034320"/>
    </source>
</evidence>
<dbReference type="Pfam" id="PF13231">
    <property type="entry name" value="PMT_2"/>
    <property type="match status" value="1"/>
</dbReference>
<keyword evidence="1" id="KW-1133">Transmembrane helix</keyword>
<proteinExistence type="predicted"/>
<feature type="transmembrane region" description="Helical" evidence="1">
    <location>
        <begin position="292"/>
        <end position="310"/>
    </location>
</feature>
<gene>
    <name evidence="3" type="ORF">UV09_C0005G0031</name>
</gene>
<dbReference type="Proteomes" id="UP000034320">
    <property type="component" value="Unassembled WGS sequence"/>
</dbReference>